<dbReference type="GO" id="GO:0015969">
    <property type="term" value="P:guanosine tetraphosphate metabolic process"/>
    <property type="evidence" value="ECO:0007669"/>
    <property type="project" value="InterPro"/>
</dbReference>
<dbReference type="CDD" id="cd05399">
    <property type="entry name" value="NT_Rel-Spo_like"/>
    <property type="match status" value="1"/>
</dbReference>
<keyword evidence="3" id="KW-1185">Reference proteome</keyword>
<dbReference type="InterPro" id="IPR043519">
    <property type="entry name" value="NT_sf"/>
</dbReference>
<dbReference type="InterPro" id="IPR007685">
    <property type="entry name" value="RelA_SpoT"/>
</dbReference>
<organism evidence="2 3">
    <name type="scientific">Rhodococcoides trifolii</name>
    <dbReference type="NCBI Taxonomy" id="908250"/>
    <lineage>
        <taxon>Bacteria</taxon>
        <taxon>Bacillati</taxon>
        <taxon>Actinomycetota</taxon>
        <taxon>Actinomycetes</taxon>
        <taxon>Mycobacteriales</taxon>
        <taxon>Nocardiaceae</taxon>
        <taxon>Rhodococcoides</taxon>
    </lineage>
</organism>
<dbReference type="RefSeq" id="WP_188543438.1">
    <property type="nucleotide sequence ID" value="NZ_BMCU01000001.1"/>
</dbReference>
<evidence type="ECO:0000313" key="2">
    <source>
        <dbReference type="EMBL" id="GGF97098.1"/>
    </source>
</evidence>
<proteinExistence type="predicted"/>
<dbReference type="PANTHER" id="PTHR47837:SF2">
    <property type="entry name" value="GTP PYROPHOSPHOKINASE YWAC"/>
    <property type="match status" value="1"/>
</dbReference>
<dbReference type="SUPFAM" id="SSF81301">
    <property type="entry name" value="Nucleotidyltransferase"/>
    <property type="match status" value="1"/>
</dbReference>
<accession>A0A917FR53</accession>
<reference evidence="2" key="2">
    <citation type="submission" date="2020-09" db="EMBL/GenBank/DDBJ databases">
        <authorList>
            <person name="Sun Q."/>
            <person name="Sedlacek I."/>
        </authorList>
    </citation>
    <scope>NUCLEOTIDE SEQUENCE</scope>
    <source>
        <strain evidence="2">CCM 7905</strain>
    </source>
</reference>
<protein>
    <submittedName>
        <fullName evidence="2">GTP pyrophosphokinase</fullName>
    </submittedName>
</protein>
<reference evidence="2" key="1">
    <citation type="journal article" date="2014" name="Int. J. Syst. Evol. Microbiol.">
        <title>Complete genome sequence of Corynebacterium casei LMG S-19264T (=DSM 44701T), isolated from a smear-ripened cheese.</title>
        <authorList>
            <consortium name="US DOE Joint Genome Institute (JGI-PGF)"/>
            <person name="Walter F."/>
            <person name="Albersmeier A."/>
            <person name="Kalinowski J."/>
            <person name="Ruckert C."/>
        </authorList>
    </citation>
    <scope>NUCLEOTIDE SEQUENCE</scope>
    <source>
        <strain evidence="2">CCM 7905</strain>
    </source>
</reference>
<dbReference type="AlphaFoldDB" id="A0A917FR53"/>
<evidence type="ECO:0000259" key="1">
    <source>
        <dbReference type="SMART" id="SM00954"/>
    </source>
</evidence>
<dbReference type="InterPro" id="IPR052366">
    <property type="entry name" value="GTP_Pyrophosphokinase"/>
</dbReference>
<sequence>MTAPPDGTLRTLRDEFTRFTMSYQFGMEELLTKINILKEEFTHLHSYSPIEHVGSRIKTPDSITAKAIRKNIPLNFDSLRAQMFDIAGIRITCSFIEDTYKVKDMLAGQHDVRVVEFEDYIANPKPNGYKSLHMIVEVPVFLSDRVQPVFAEIQIRTIAMDFWASLEHKIFYKYDGEVPQSIRDELQDAADVAGRLDVKMEHLHNEVQALDARRENGKDNAPDLQERFLRSLISGKGL</sequence>
<dbReference type="Proteomes" id="UP000654257">
    <property type="component" value="Unassembled WGS sequence"/>
</dbReference>
<dbReference type="Pfam" id="PF04607">
    <property type="entry name" value="RelA_SpoT"/>
    <property type="match status" value="1"/>
</dbReference>
<evidence type="ECO:0000313" key="3">
    <source>
        <dbReference type="Proteomes" id="UP000654257"/>
    </source>
</evidence>
<comment type="caution">
    <text evidence="2">The sequence shown here is derived from an EMBL/GenBank/DDBJ whole genome shotgun (WGS) entry which is preliminary data.</text>
</comment>
<dbReference type="EMBL" id="BMCU01000001">
    <property type="protein sequence ID" value="GGF97098.1"/>
    <property type="molecule type" value="Genomic_DNA"/>
</dbReference>
<feature type="domain" description="RelA/SpoT" evidence="1">
    <location>
        <begin position="55"/>
        <end position="178"/>
    </location>
</feature>
<name>A0A917FR53_9NOCA</name>
<dbReference type="Gene3D" id="1.10.287.860">
    <property type="entry name" value="Nucleotidyltransferase"/>
    <property type="match status" value="1"/>
</dbReference>
<dbReference type="Gene3D" id="3.30.460.10">
    <property type="entry name" value="Beta Polymerase, domain 2"/>
    <property type="match status" value="1"/>
</dbReference>
<dbReference type="SMART" id="SM00954">
    <property type="entry name" value="RelA_SpoT"/>
    <property type="match status" value="1"/>
</dbReference>
<gene>
    <name evidence="2" type="ORF">GCM10007304_08850</name>
</gene>
<dbReference type="PANTHER" id="PTHR47837">
    <property type="entry name" value="GTP PYROPHOSPHOKINASE YJBM"/>
    <property type="match status" value="1"/>
</dbReference>